<accession>A0A444Z4M7</accession>
<dbReference type="AlphaFoldDB" id="A0A444Z4M7"/>
<dbReference type="PANTHER" id="PTHR11066">
    <property type="entry name" value="ACYL-COA THIOESTERASE"/>
    <property type="match status" value="1"/>
</dbReference>
<evidence type="ECO:0000313" key="4">
    <source>
        <dbReference type="Proteomes" id="UP000289738"/>
    </source>
</evidence>
<comment type="similarity">
    <text evidence="1">Belongs to the C/M/P thioester hydrolase family.</text>
</comment>
<dbReference type="GO" id="GO:0006637">
    <property type="term" value="P:acyl-CoA metabolic process"/>
    <property type="evidence" value="ECO:0007669"/>
    <property type="project" value="InterPro"/>
</dbReference>
<keyword evidence="4" id="KW-1185">Reference proteome</keyword>
<gene>
    <name evidence="3" type="ORF">Ahy_B05g076942</name>
</gene>
<keyword evidence="2" id="KW-0812">Transmembrane</keyword>
<reference evidence="3 4" key="1">
    <citation type="submission" date="2019-01" db="EMBL/GenBank/DDBJ databases">
        <title>Sequencing of cultivated peanut Arachis hypogaea provides insights into genome evolution and oil improvement.</title>
        <authorList>
            <person name="Chen X."/>
        </authorList>
    </citation>
    <scope>NUCLEOTIDE SEQUENCE [LARGE SCALE GENOMIC DNA]</scope>
    <source>
        <strain evidence="4">cv. Fuhuasheng</strain>
        <tissue evidence="3">Leaves</tissue>
    </source>
</reference>
<feature type="transmembrane region" description="Helical" evidence="2">
    <location>
        <begin position="20"/>
        <end position="39"/>
    </location>
</feature>
<dbReference type="EMBL" id="SDMP01000015">
    <property type="protein sequence ID" value="RYR08994.1"/>
    <property type="molecule type" value="Genomic_DNA"/>
</dbReference>
<sequence>MFLVLYSQHGFVLSDPKNRMFLCSFLIVISLVCGAYLVGNAFTTKEYKQAKDTFKVPFKSEGKGNFRTVSFKFKAVAPRTRLTFYNSFYHTRIYDYGSLCGPVLDQLLVVQEKRGRFYGEEIFAAAIREVDTEFVEILAFREVQNSFFGKSDLSFLCILRPLSVEIKKQELEIEAAQKEELGFDHQEVAMPSVPPPDKLLSMEELRERRLIDPRLPKTYRNKIATTKFTPWPIEIRFCEPTTSTNQTKSPPSLNFWFRAREKLSDDQPCIVCQTIFNSGSEDYSQQKEEKHVDLIKSLKSSMDNLNKEYHAKVGKDEKREFNSFMKLIKNGEIYSVFKEISVTGNALERVLALEIELAEALQAKKKSSMQFQSYQLHFKTNSSVLLVNEAMQLSSGFQPSSSRT</sequence>
<dbReference type="SUPFAM" id="SSF54637">
    <property type="entry name" value="Thioesterase/thiol ester dehydrase-isomerase"/>
    <property type="match status" value="1"/>
</dbReference>
<evidence type="ECO:0000256" key="2">
    <source>
        <dbReference type="SAM" id="Phobius"/>
    </source>
</evidence>
<dbReference type="InterPro" id="IPR042171">
    <property type="entry name" value="Acyl-CoA_hotdog"/>
</dbReference>
<dbReference type="GO" id="GO:0009062">
    <property type="term" value="P:fatty acid catabolic process"/>
    <property type="evidence" value="ECO:0007669"/>
    <property type="project" value="TreeGrafter"/>
</dbReference>
<keyword evidence="2" id="KW-0472">Membrane</keyword>
<dbReference type="InterPro" id="IPR029069">
    <property type="entry name" value="HotDog_dom_sf"/>
</dbReference>
<comment type="caution">
    <text evidence="3">The sequence shown here is derived from an EMBL/GenBank/DDBJ whole genome shotgun (WGS) entry which is preliminary data.</text>
</comment>
<proteinExistence type="inferred from homology"/>
<dbReference type="STRING" id="3818.A0A444Z4M7"/>
<dbReference type="Proteomes" id="UP000289738">
    <property type="component" value="Chromosome B05"/>
</dbReference>
<organism evidence="3 4">
    <name type="scientific">Arachis hypogaea</name>
    <name type="common">Peanut</name>
    <dbReference type="NCBI Taxonomy" id="3818"/>
    <lineage>
        <taxon>Eukaryota</taxon>
        <taxon>Viridiplantae</taxon>
        <taxon>Streptophyta</taxon>
        <taxon>Embryophyta</taxon>
        <taxon>Tracheophyta</taxon>
        <taxon>Spermatophyta</taxon>
        <taxon>Magnoliopsida</taxon>
        <taxon>eudicotyledons</taxon>
        <taxon>Gunneridae</taxon>
        <taxon>Pentapetalae</taxon>
        <taxon>rosids</taxon>
        <taxon>fabids</taxon>
        <taxon>Fabales</taxon>
        <taxon>Fabaceae</taxon>
        <taxon>Papilionoideae</taxon>
        <taxon>50 kb inversion clade</taxon>
        <taxon>dalbergioids sensu lato</taxon>
        <taxon>Dalbergieae</taxon>
        <taxon>Pterocarpus clade</taxon>
        <taxon>Arachis</taxon>
    </lineage>
</organism>
<keyword evidence="2" id="KW-1133">Transmembrane helix</keyword>
<dbReference type="Gene3D" id="2.40.160.210">
    <property type="entry name" value="Acyl-CoA thioesterase, double hotdog domain"/>
    <property type="match status" value="1"/>
</dbReference>
<protein>
    <submittedName>
        <fullName evidence="3">Uncharacterized protein</fullName>
    </submittedName>
</protein>
<dbReference type="InterPro" id="IPR003703">
    <property type="entry name" value="Acyl_CoA_thio"/>
</dbReference>
<name>A0A444Z4M7_ARAHY</name>
<dbReference type="PANTHER" id="PTHR11066:SF34">
    <property type="entry name" value="ACYL-COENZYME A THIOESTERASE 8"/>
    <property type="match status" value="1"/>
</dbReference>
<evidence type="ECO:0000313" key="3">
    <source>
        <dbReference type="EMBL" id="RYR08994.1"/>
    </source>
</evidence>
<evidence type="ECO:0000256" key="1">
    <source>
        <dbReference type="ARBA" id="ARBA00006538"/>
    </source>
</evidence>
<dbReference type="GO" id="GO:0047617">
    <property type="term" value="F:fatty acyl-CoA hydrolase activity"/>
    <property type="evidence" value="ECO:0007669"/>
    <property type="project" value="InterPro"/>
</dbReference>